<dbReference type="EMBL" id="GU474881">
    <property type="protein sequence ID" value="ADI18083.1"/>
    <property type="molecule type" value="Genomic_DNA"/>
</dbReference>
<reference evidence="2" key="1">
    <citation type="journal article" date="2011" name="Environ. Microbiol.">
        <title>Time-series analyses of Monterey Bay coastal microbial picoplankton using a 'genome proxy' microarray.</title>
        <authorList>
            <person name="Rich V.I."/>
            <person name="Pham V.D."/>
            <person name="Eppley J."/>
            <person name="Shi Y."/>
            <person name="DeLong E.F."/>
        </authorList>
    </citation>
    <scope>NUCLEOTIDE SEQUENCE</scope>
</reference>
<name>E0XUJ2_9BACT</name>
<keyword evidence="1" id="KW-0812">Transmembrane</keyword>
<accession>E0XUJ2</accession>
<evidence type="ECO:0000313" key="2">
    <source>
        <dbReference type="EMBL" id="ADI18083.1"/>
    </source>
</evidence>
<proteinExistence type="predicted"/>
<sequence>MIGSTMYYGKSKSKLRTLFRLRPWNIYLPLFAIMTHTSASGDQSSP</sequence>
<organism evidence="2">
    <name type="scientific">uncultured Acidobacteriales bacterium HF0200_23L05</name>
    <dbReference type="NCBI Taxonomy" id="710732"/>
    <lineage>
        <taxon>Bacteria</taxon>
        <taxon>Pseudomonadati</taxon>
        <taxon>Acidobacteriota</taxon>
        <taxon>Terriglobia</taxon>
        <taxon>Terriglobales</taxon>
        <taxon>environmental samples</taxon>
    </lineage>
</organism>
<keyword evidence="1" id="KW-0472">Membrane</keyword>
<evidence type="ECO:0000256" key="1">
    <source>
        <dbReference type="SAM" id="Phobius"/>
    </source>
</evidence>
<protein>
    <submittedName>
        <fullName evidence="2">Uncharacterized protein</fullName>
    </submittedName>
</protein>
<keyword evidence="1" id="KW-1133">Transmembrane helix</keyword>
<dbReference type="AlphaFoldDB" id="E0XUJ2"/>
<feature type="transmembrane region" description="Helical" evidence="1">
    <location>
        <begin position="21"/>
        <end position="39"/>
    </location>
</feature>